<reference evidence="5 6" key="1">
    <citation type="journal article" date="2019" name="Front. Microbiol.">
        <title>Thermoanaerosceptrum fracticalcis gen. nov. sp. nov., a Novel Fumarate-Fermenting Microorganism From a Deep Fractured Carbonate Aquifer of the US Great Basin.</title>
        <authorList>
            <person name="Hamilton-Brehm S.D."/>
            <person name="Stewart L.E."/>
            <person name="Zavarin M."/>
            <person name="Caldwell M."/>
            <person name="Lawson P.A."/>
            <person name="Onstott T.C."/>
            <person name="Grzymski J."/>
            <person name="Neveux I."/>
            <person name="Lollar B.S."/>
            <person name="Russell C.E."/>
            <person name="Moser D.P."/>
        </authorList>
    </citation>
    <scope>NUCLEOTIDE SEQUENCE [LARGE SCALE GENOMIC DNA]</scope>
    <source>
        <strain evidence="5 6">DRI-13</strain>
    </source>
</reference>
<evidence type="ECO:0000256" key="2">
    <source>
        <dbReference type="ARBA" id="ARBA00023004"/>
    </source>
</evidence>
<evidence type="ECO:0000259" key="4">
    <source>
        <dbReference type="PROSITE" id="PS51379"/>
    </source>
</evidence>
<gene>
    <name evidence="5" type="ORF">BR63_00365</name>
</gene>
<dbReference type="Proteomes" id="UP000515847">
    <property type="component" value="Chromosome"/>
</dbReference>
<dbReference type="OrthoDB" id="9801699at2"/>
<dbReference type="GO" id="GO:0046872">
    <property type="term" value="F:metal ion binding"/>
    <property type="evidence" value="ECO:0007669"/>
    <property type="project" value="UniProtKB-KW"/>
</dbReference>
<dbReference type="GO" id="GO:0051536">
    <property type="term" value="F:iron-sulfur cluster binding"/>
    <property type="evidence" value="ECO:0007669"/>
    <property type="project" value="UniProtKB-KW"/>
</dbReference>
<dbReference type="PROSITE" id="PS51379">
    <property type="entry name" value="4FE4S_FER_2"/>
    <property type="match status" value="2"/>
</dbReference>
<dbReference type="InterPro" id="IPR017896">
    <property type="entry name" value="4Fe4S_Fe-S-bd"/>
</dbReference>
<evidence type="ECO:0000313" key="6">
    <source>
        <dbReference type="Proteomes" id="UP000515847"/>
    </source>
</evidence>
<keyword evidence="3" id="KW-0411">Iron-sulfur</keyword>
<dbReference type="PROSITE" id="PS00198">
    <property type="entry name" value="4FE4S_FER_1"/>
    <property type="match status" value="1"/>
</dbReference>
<feature type="domain" description="4Fe-4S ferredoxin-type" evidence="4">
    <location>
        <begin position="29"/>
        <end position="61"/>
    </location>
</feature>
<evidence type="ECO:0000256" key="3">
    <source>
        <dbReference type="ARBA" id="ARBA00023014"/>
    </source>
</evidence>
<dbReference type="KEGG" id="tfr:BR63_00365"/>
<evidence type="ECO:0000256" key="1">
    <source>
        <dbReference type="ARBA" id="ARBA00022723"/>
    </source>
</evidence>
<sequence>MNKGVKFTGIPSEEELLSIPGRPGEERLEKGPVAFIECVQEIPCNPCEKACPFGAITVGQPITNLPALDADKCTGCGICIPSCPGLAIFKIHKNYTDTTALVEFPYEYYPLPREGENVFCGDRAGKFITQGKVVKVKNPKAYDGTSVITVEIPKAYCLEVCTICREEDC</sequence>
<dbReference type="Pfam" id="PF12838">
    <property type="entry name" value="Fer4_7"/>
    <property type="match status" value="1"/>
</dbReference>
<dbReference type="RefSeq" id="WP_034424541.1">
    <property type="nucleotide sequence ID" value="NZ_CP045798.1"/>
</dbReference>
<dbReference type="AlphaFoldDB" id="A0A7G6DYL0"/>
<dbReference type="EMBL" id="CP045798">
    <property type="protein sequence ID" value="QNB44914.1"/>
    <property type="molecule type" value="Genomic_DNA"/>
</dbReference>
<accession>A0A7G6DYL0</accession>
<dbReference type="SUPFAM" id="SSF54862">
    <property type="entry name" value="4Fe-4S ferredoxins"/>
    <property type="match status" value="1"/>
</dbReference>
<evidence type="ECO:0000313" key="5">
    <source>
        <dbReference type="EMBL" id="QNB44914.1"/>
    </source>
</evidence>
<keyword evidence="2" id="KW-0408">Iron</keyword>
<protein>
    <submittedName>
        <fullName evidence="5">4Fe-4S ferredoxin</fullName>
    </submittedName>
</protein>
<organism evidence="5 6">
    <name type="scientific">Thermanaerosceptrum fracticalcis</name>
    <dbReference type="NCBI Taxonomy" id="1712410"/>
    <lineage>
        <taxon>Bacteria</taxon>
        <taxon>Bacillati</taxon>
        <taxon>Bacillota</taxon>
        <taxon>Clostridia</taxon>
        <taxon>Eubacteriales</taxon>
        <taxon>Peptococcaceae</taxon>
        <taxon>Thermanaerosceptrum</taxon>
    </lineage>
</organism>
<proteinExistence type="predicted"/>
<dbReference type="Gene3D" id="3.30.70.20">
    <property type="match status" value="1"/>
</dbReference>
<keyword evidence="6" id="KW-1185">Reference proteome</keyword>
<dbReference type="InterPro" id="IPR017900">
    <property type="entry name" value="4Fe4S_Fe_S_CS"/>
</dbReference>
<name>A0A7G6DYL0_THEFR</name>
<keyword evidence="1" id="KW-0479">Metal-binding</keyword>
<feature type="domain" description="4Fe-4S ferredoxin-type" evidence="4">
    <location>
        <begin position="64"/>
        <end position="94"/>
    </location>
</feature>